<dbReference type="SUPFAM" id="SSF57845">
    <property type="entry name" value="B-box zinc-binding domain"/>
    <property type="match status" value="1"/>
</dbReference>
<protein>
    <recommendedName>
        <fullName evidence="3">B box-type domain-containing protein</fullName>
    </recommendedName>
</protein>
<organism evidence="4 5">
    <name type="scientific">Mytilus coruscus</name>
    <name type="common">Sea mussel</name>
    <dbReference type="NCBI Taxonomy" id="42192"/>
    <lineage>
        <taxon>Eukaryota</taxon>
        <taxon>Metazoa</taxon>
        <taxon>Spiralia</taxon>
        <taxon>Lophotrochozoa</taxon>
        <taxon>Mollusca</taxon>
        <taxon>Bivalvia</taxon>
        <taxon>Autobranchia</taxon>
        <taxon>Pteriomorphia</taxon>
        <taxon>Mytilida</taxon>
        <taxon>Mytiloidea</taxon>
        <taxon>Mytilidae</taxon>
        <taxon>Mytilinae</taxon>
        <taxon>Mytilus</taxon>
    </lineage>
</organism>
<dbReference type="Gene3D" id="3.30.160.60">
    <property type="entry name" value="Classic Zinc Finger"/>
    <property type="match status" value="1"/>
</dbReference>
<dbReference type="CDD" id="cd19757">
    <property type="entry name" value="Bbox1"/>
    <property type="match status" value="1"/>
</dbReference>
<accession>A0A6J8EGB1</accession>
<keyword evidence="5" id="KW-1185">Reference proteome</keyword>
<reference evidence="4 5" key="1">
    <citation type="submission" date="2020-06" db="EMBL/GenBank/DDBJ databases">
        <authorList>
            <person name="Li R."/>
            <person name="Bekaert M."/>
        </authorList>
    </citation>
    <scope>NUCLEOTIDE SEQUENCE [LARGE SCALE GENOMIC DNA]</scope>
    <source>
        <strain evidence="5">wild</strain>
    </source>
</reference>
<evidence type="ECO:0000313" key="5">
    <source>
        <dbReference type="Proteomes" id="UP000507470"/>
    </source>
</evidence>
<evidence type="ECO:0000256" key="2">
    <source>
        <dbReference type="SAM" id="Coils"/>
    </source>
</evidence>
<dbReference type="InterPro" id="IPR011042">
    <property type="entry name" value="6-blade_b-propeller_TolB-like"/>
</dbReference>
<evidence type="ECO:0000259" key="3">
    <source>
        <dbReference type="PROSITE" id="PS50119"/>
    </source>
</evidence>
<dbReference type="PROSITE" id="PS50119">
    <property type="entry name" value="ZF_BBOX"/>
    <property type="match status" value="1"/>
</dbReference>
<evidence type="ECO:0000256" key="1">
    <source>
        <dbReference type="PROSITE-ProRule" id="PRU00024"/>
    </source>
</evidence>
<dbReference type="Gene3D" id="2.120.10.30">
    <property type="entry name" value="TolB, C-terminal domain"/>
    <property type="match status" value="1"/>
</dbReference>
<gene>
    <name evidence="4" type="ORF">MCOR_51088</name>
</gene>
<evidence type="ECO:0000313" key="4">
    <source>
        <dbReference type="EMBL" id="CAC5418665.1"/>
    </source>
</evidence>
<dbReference type="PANTHER" id="PTHR25462">
    <property type="entry name" value="BONUS, ISOFORM C-RELATED"/>
    <property type="match status" value="1"/>
</dbReference>
<dbReference type="GO" id="GO:0008270">
    <property type="term" value="F:zinc ion binding"/>
    <property type="evidence" value="ECO:0007669"/>
    <property type="project" value="UniProtKB-KW"/>
</dbReference>
<keyword evidence="2" id="KW-0175">Coiled coil</keyword>
<keyword evidence="1" id="KW-0863">Zinc-finger</keyword>
<dbReference type="SUPFAM" id="SSF101898">
    <property type="entry name" value="NHL repeat"/>
    <property type="match status" value="1"/>
</dbReference>
<feature type="coiled-coil region" evidence="2">
    <location>
        <begin position="156"/>
        <end position="212"/>
    </location>
</feature>
<feature type="domain" description="B box-type" evidence="3">
    <location>
        <begin position="4"/>
        <end position="54"/>
    </location>
</feature>
<sequence>MASSTGILCDVCEVEHITKNAEHWCPECKQGLCSQCLRYHNALKSSRNHGVISVGSYIQLPPSIFKIKQYCPDHDRKLTNYCPQHESLCCPLCIPANHKDCHGILALEEMINSSKTSTLLNSMEQSLKYIKTNMDKIIKNKKQNLATIKSQRQEFYDVIKQMREKINKHLDKLEEQILKDLSTEETKVKLQIDKILTKFKENTEKVEELQRNISTIKQYASDLQIFLGSKTIETEVQKQEKAMQSIFDDRSVDEVFLKCHIENSISDILSSVSTFGTISIELGHTRVVMKTEKDKQAQIVSYRPERVKPIHDIGLILKWNVNTEIHVDDNTSIICGCTFSLTGDIILTDYCNNRLLTLKEDGSFYNEIYLSLIHPTNVTFIDNRTVAVSFQSSCGVEIIDIKDKTTVRIIETTSYCSGISYRNGFLLFAEHANGIYRVQLPNGVKSLLISRNAVEYWDCLTLSDDKIYHAIHNEDKICCYAMSGEKIWEYNDKTKLKNPIGVTIDNYSNIYVASHGNSSIIVISADGKNARCLLETADGINSPYGICIDKENKLCNCKFI</sequence>
<dbReference type="PANTHER" id="PTHR25462:SF305">
    <property type="entry name" value="RING-TYPE DOMAIN-CONTAINING PROTEIN"/>
    <property type="match status" value="1"/>
</dbReference>
<dbReference type="Proteomes" id="UP000507470">
    <property type="component" value="Unassembled WGS sequence"/>
</dbReference>
<dbReference type="AlphaFoldDB" id="A0A6J8EGB1"/>
<dbReference type="GO" id="GO:0061630">
    <property type="term" value="F:ubiquitin protein ligase activity"/>
    <property type="evidence" value="ECO:0007669"/>
    <property type="project" value="TreeGrafter"/>
</dbReference>
<dbReference type="OrthoDB" id="6123847at2759"/>
<dbReference type="EMBL" id="CACVKT020008934">
    <property type="protein sequence ID" value="CAC5418665.1"/>
    <property type="molecule type" value="Genomic_DNA"/>
</dbReference>
<proteinExistence type="predicted"/>
<keyword evidence="1" id="KW-0862">Zinc</keyword>
<name>A0A6J8EGB1_MYTCO</name>
<dbReference type="InterPro" id="IPR000315">
    <property type="entry name" value="Znf_B-box"/>
</dbReference>
<dbReference type="GO" id="GO:0005654">
    <property type="term" value="C:nucleoplasm"/>
    <property type="evidence" value="ECO:0007669"/>
    <property type="project" value="TreeGrafter"/>
</dbReference>
<dbReference type="InterPro" id="IPR047153">
    <property type="entry name" value="TRIM45/56/19-like"/>
</dbReference>
<keyword evidence="1" id="KW-0479">Metal-binding</keyword>